<accession>A0A0C4E1F5</accession>
<sequence length="128" mass="13757">MQTICCPFLNAQDSRSLKFSSSLPNAQAGSSKNKRKKPSHPITDRPALATHPLLVRGDLQRGAVAFFLVAFLVGKAQRDPRPGLMAGPKNIGPKQIHWSALGDRPGKAQVRERGAALLPGLSLPHAFC</sequence>
<organism evidence="3 4">
    <name type="scientific">Magnaporthiopsis poae (strain ATCC 64411 / 73-15)</name>
    <name type="common">Kentucky bluegrass fungus</name>
    <name type="synonym">Magnaporthe poae</name>
    <dbReference type="NCBI Taxonomy" id="644358"/>
    <lineage>
        <taxon>Eukaryota</taxon>
        <taxon>Fungi</taxon>
        <taxon>Dikarya</taxon>
        <taxon>Ascomycota</taxon>
        <taxon>Pezizomycotina</taxon>
        <taxon>Sordariomycetes</taxon>
        <taxon>Sordariomycetidae</taxon>
        <taxon>Magnaporthales</taxon>
        <taxon>Magnaporthaceae</taxon>
        <taxon>Magnaporthiopsis</taxon>
    </lineage>
</organism>
<feature type="region of interest" description="Disordered" evidence="1">
    <location>
        <begin position="19"/>
        <end position="47"/>
    </location>
</feature>
<dbReference type="VEuPathDB" id="FungiDB:MAPG_06215"/>
<evidence type="ECO:0000313" key="2">
    <source>
        <dbReference type="EMBL" id="KLU87213.1"/>
    </source>
</evidence>
<name>A0A0C4E1F5_MAGP6</name>
<evidence type="ECO:0000256" key="1">
    <source>
        <dbReference type="SAM" id="MobiDB-lite"/>
    </source>
</evidence>
<feature type="compositionally biased region" description="Polar residues" evidence="1">
    <location>
        <begin position="19"/>
        <end position="31"/>
    </location>
</feature>
<dbReference type="EMBL" id="ADBL01001493">
    <property type="status" value="NOT_ANNOTATED_CDS"/>
    <property type="molecule type" value="Genomic_DNA"/>
</dbReference>
<protein>
    <submittedName>
        <fullName evidence="2 3">Uncharacterized protein</fullName>
    </submittedName>
</protein>
<reference evidence="4" key="2">
    <citation type="submission" date="2010-05" db="EMBL/GenBank/DDBJ databases">
        <title>The genome sequence of Magnaporthe poae strain ATCC 64411.</title>
        <authorList>
            <person name="Ma L.-J."/>
            <person name="Dead R."/>
            <person name="Young S."/>
            <person name="Zeng Q."/>
            <person name="Koehrsen M."/>
            <person name="Alvarado L."/>
            <person name="Berlin A."/>
            <person name="Chapman S.B."/>
            <person name="Chen Z."/>
            <person name="Freedman E."/>
            <person name="Gellesch M."/>
            <person name="Goldberg J."/>
            <person name="Griggs A."/>
            <person name="Gujja S."/>
            <person name="Heilman E.R."/>
            <person name="Heiman D."/>
            <person name="Hepburn T."/>
            <person name="Howarth C."/>
            <person name="Jen D."/>
            <person name="Larson L."/>
            <person name="Mehta T."/>
            <person name="Neiman D."/>
            <person name="Pearson M."/>
            <person name="Roberts A."/>
            <person name="Saif S."/>
            <person name="Shea T."/>
            <person name="Shenoy N."/>
            <person name="Sisk P."/>
            <person name="Stolte C."/>
            <person name="Sykes S."/>
            <person name="Walk T."/>
            <person name="White J."/>
            <person name="Yandava C."/>
            <person name="Haas B."/>
            <person name="Nusbaum C."/>
            <person name="Birren B."/>
        </authorList>
    </citation>
    <scope>NUCLEOTIDE SEQUENCE [LARGE SCALE GENOMIC DNA]</scope>
    <source>
        <strain evidence="4">ATCC 64411 / 73-15</strain>
    </source>
</reference>
<evidence type="ECO:0000313" key="4">
    <source>
        <dbReference type="Proteomes" id="UP000011715"/>
    </source>
</evidence>
<keyword evidence="4" id="KW-1185">Reference proteome</keyword>
<reference evidence="2" key="3">
    <citation type="submission" date="2011-03" db="EMBL/GenBank/DDBJ databases">
        <title>Annotation of Magnaporthe poae ATCC 64411.</title>
        <authorList>
            <person name="Ma L.-J."/>
            <person name="Dead R."/>
            <person name="Young S.K."/>
            <person name="Zeng Q."/>
            <person name="Gargeya S."/>
            <person name="Fitzgerald M."/>
            <person name="Haas B."/>
            <person name="Abouelleil A."/>
            <person name="Alvarado L."/>
            <person name="Arachchi H.M."/>
            <person name="Berlin A."/>
            <person name="Brown A."/>
            <person name="Chapman S.B."/>
            <person name="Chen Z."/>
            <person name="Dunbar C."/>
            <person name="Freedman E."/>
            <person name="Gearin G."/>
            <person name="Gellesch M."/>
            <person name="Goldberg J."/>
            <person name="Griggs A."/>
            <person name="Gujja S."/>
            <person name="Heiman D."/>
            <person name="Howarth C."/>
            <person name="Larson L."/>
            <person name="Lui A."/>
            <person name="MacDonald P.J.P."/>
            <person name="Mehta T."/>
            <person name="Montmayeur A."/>
            <person name="Murphy C."/>
            <person name="Neiman D."/>
            <person name="Pearson M."/>
            <person name="Priest M."/>
            <person name="Roberts A."/>
            <person name="Saif S."/>
            <person name="Shea T."/>
            <person name="Shenoy N."/>
            <person name="Sisk P."/>
            <person name="Stolte C."/>
            <person name="Sykes S."/>
            <person name="Yandava C."/>
            <person name="Wortman J."/>
            <person name="Nusbaum C."/>
            <person name="Birren B."/>
        </authorList>
    </citation>
    <scope>NUCLEOTIDE SEQUENCE</scope>
    <source>
        <strain evidence="2">ATCC 64411</strain>
    </source>
</reference>
<dbReference type="EnsemblFungi" id="MAPG_06215T0">
    <property type="protein sequence ID" value="MAPG_06215T0"/>
    <property type="gene ID" value="MAPG_06215"/>
</dbReference>
<reference evidence="3" key="5">
    <citation type="submission" date="2015-06" db="UniProtKB">
        <authorList>
            <consortium name="EnsemblFungi"/>
        </authorList>
    </citation>
    <scope>IDENTIFICATION</scope>
    <source>
        <strain evidence="3">ATCC 64411</strain>
    </source>
</reference>
<dbReference type="Proteomes" id="UP000011715">
    <property type="component" value="Unassembled WGS sequence"/>
</dbReference>
<gene>
    <name evidence="2" type="ORF">MAPG_06215</name>
</gene>
<reference evidence="3" key="4">
    <citation type="journal article" date="2015" name="G3 (Bethesda)">
        <title>Genome sequences of three phytopathogenic species of the Magnaporthaceae family of fungi.</title>
        <authorList>
            <person name="Okagaki L.H."/>
            <person name="Nunes C.C."/>
            <person name="Sailsbery J."/>
            <person name="Clay B."/>
            <person name="Brown D."/>
            <person name="John T."/>
            <person name="Oh Y."/>
            <person name="Young N."/>
            <person name="Fitzgerald M."/>
            <person name="Haas B.J."/>
            <person name="Zeng Q."/>
            <person name="Young S."/>
            <person name="Adiconis X."/>
            <person name="Fan L."/>
            <person name="Levin J.Z."/>
            <person name="Mitchell T.K."/>
            <person name="Okubara P.A."/>
            <person name="Farman M.L."/>
            <person name="Kohn L.M."/>
            <person name="Birren B."/>
            <person name="Ma L.-J."/>
            <person name="Dean R.A."/>
        </authorList>
    </citation>
    <scope>NUCLEOTIDE SEQUENCE</scope>
    <source>
        <strain evidence="3">ATCC 64411 / 73-15</strain>
    </source>
</reference>
<evidence type="ECO:0000313" key="3">
    <source>
        <dbReference type="EnsemblFungi" id="MAPG_06215T0"/>
    </source>
</evidence>
<dbReference type="EMBL" id="GL876970">
    <property type="protein sequence ID" value="KLU87213.1"/>
    <property type="molecule type" value="Genomic_DNA"/>
</dbReference>
<reference evidence="2" key="1">
    <citation type="submission" date="2010-05" db="EMBL/GenBank/DDBJ databases">
        <title>The Genome Sequence of Magnaporthe poae strain ATCC 64411.</title>
        <authorList>
            <consortium name="The Broad Institute Genome Sequencing Platform"/>
            <consortium name="Broad Institute Genome Sequencing Center for Infectious Disease"/>
            <person name="Ma L.-J."/>
            <person name="Dead R."/>
            <person name="Young S."/>
            <person name="Zeng Q."/>
            <person name="Koehrsen M."/>
            <person name="Alvarado L."/>
            <person name="Berlin A."/>
            <person name="Chapman S.B."/>
            <person name="Chen Z."/>
            <person name="Freedman E."/>
            <person name="Gellesch M."/>
            <person name="Goldberg J."/>
            <person name="Griggs A."/>
            <person name="Gujja S."/>
            <person name="Heilman E.R."/>
            <person name="Heiman D."/>
            <person name="Hepburn T."/>
            <person name="Howarth C."/>
            <person name="Jen D."/>
            <person name="Larson L."/>
            <person name="Mehta T."/>
            <person name="Neiman D."/>
            <person name="Pearson M."/>
            <person name="Roberts A."/>
            <person name="Saif S."/>
            <person name="Shea T."/>
            <person name="Shenoy N."/>
            <person name="Sisk P."/>
            <person name="Stolte C."/>
            <person name="Sykes S."/>
            <person name="Walk T."/>
            <person name="White J."/>
            <person name="Yandava C."/>
            <person name="Haas B."/>
            <person name="Nusbaum C."/>
            <person name="Birren B."/>
        </authorList>
    </citation>
    <scope>NUCLEOTIDE SEQUENCE</scope>
    <source>
        <strain evidence="2">ATCC 64411</strain>
    </source>
</reference>
<proteinExistence type="predicted"/>
<dbReference type="AlphaFoldDB" id="A0A0C4E1F5"/>